<dbReference type="SMART" id="SM00912">
    <property type="entry name" value="Haemagg_act"/>
    <property type="match status" value="1"/>
</dbReference>
<dbReference type="PANTHER" id="PTHR12338:SF8">
    <property type="entry name" value="HEME_HEMOPEXIN-BINDING PROTEIN"/>
    <property type="match status" value="1"/>
</dbReference>
<evidence type="ECO:0000259" key="5">
    <source>
        <dbReference type="SMART" id="SM00912"/>
    </source>
</evidence>
<dbReference type="SMART" id="SM00710">
    <property type="entry name" value="PbH1"/>
    <property type="match status" value="8"/>
</dbReference>
<evidence type="ECO:0000313" key="7">
    <source>
        <dbReference type="Proteomes" id="UP001430290"/>
    </source>
</evidence>
<evidence type="ECO:0000313" key="6">
    <source>
        <dbReference type="EMBL" id="MBZ4186070.1"/>
    </source>
</evidence>
<evidence type="ECO:0000256" key="2">
    <source>
        <dbReference type="ARBA" id="ARBA00022525"/>
    </source>
</evidence>
<dbReference type="RefSeq" id="WP_223628220.1">
    <property type="nucleotide sequence ID" value="NZ_JAIQDJ010000002.1"/>
</dbReference>
<gene>
    <name evidence="6" type="ORF">K7B09_06965</name>
</gene>
<evidence type="ECO:0000256" key="1">
    <source>
        <dbReference type="ARBA" id="ARBA00004613"/>
    </source>
</evidence>
<keyword evidence="7" id="KW-1185">Reference proteome</keyword>
<comment type="caution">
    <text evidence="6">The sequence shown here is derived from an EMBL/GenBank/DDBJ whole genome shotgun (WGS) entry which is preliminary data.</text>
</comment>
<dbReference type="Pfam" id="PF05860">
    <property type="entry name" value="TPS"/>
    <property type="match status" value="1"/>
</dbReference>
<dbReference type="Proteomes" id="UP001430290">
    <property type="component" value="Unassembled WGS sequence"/>
</dbReference>
<dbReference type="NCBIfam" id="TIGR01901">
    <property type="entry name" value="adhes_NPXG"/>
    <property type="match status" value="1"/>
</dbReference>
<sequence length="1931" mass="187350">MNKTHREQLQSLRRRKLAAALVAAMAMPVLPAMAQSLPENGNVVSGAATINNSDIVMTVTQTTKGAIINWDSFSIAYGFTVNFDQQFGANSVTLNRVVGGGYGISQSFIDGTLSSNGNVFLINPSGITFGSGSVVNVGGLVASTMDISDANFLTGVDSGHYQFEPMTNVGDQSVMVDYGAQINTSAKGTVALLGRQILNQGDITTPGGSVLFGSAESVTLDFQGDGLTMLTITGPGIAKPGSFGCPSLPCPGPVLPMVANTGNITADGGQIQMRTAMTASATGGLIIAGGTLRARGVSTRGGRVELTTDGDVMVGSPGILTDASTDFIPGSIDVSGGAYAGGAVVIRGDTVTLHNDADTVNGYPASYGSHIDASGAAGGGQIQIEASGAVNFDSLSWLNANSVTGTAGSIQINAGSGIASYAEISASAKAGNGGSILLDAGAGALLLGGDVLASGGTNGGQITGSGFDVMLPQGRMINAQGNSGAGGSISLSASNYLAAFGSLIARGGTTGGAILTSSDSLFDLRGLQVDAGSSGSAGRWTLDAPDLTVINGSAVGNQDAPQYGTTVQDAEINYAFYNGTSVVLNSNADVQFDDAQIYSDNAARLSFDVNAAGSIFGNAFSIAASNGPLDMVFNANSAGGSPYSGGIDFGSASLLSMGGNISMYGQSDPLNGYASSAVSGISLSGMTITTDGGNVLLRGTSTGSGAGVSMGESSIDAGSGGVAIYGTGSGAASGVSLNGGSITAGADGVLIHGQSTDADGLFASFTTLTISGGDIDLSGIGAAHGVYFAGDLYSNGGNIRVHGEGGSADGTTITGGIDSAGGLIDVFGSSTAATGLVLGGVGYYAVSSAGGDIVLYGEGATGGVVLHPGTLGNAIDSSGGALSITGHASAAGAIGVYADGVDLTSGAGALTVIGDAAQGVGIQFANGAGVTTTTGAIGLYGTGATFGLDVGNGAITTNSGNITLDGTATAANATAGVRVTGTGLATNGGTIVVTGNSAGGVGVQLGDGSNPFAVGSSGGAITIHGVGVDAGVLMQNNQVTSGGGAVAITGSGAALGVSLTNGGVDSAGGNVDVNGDASAADGVGVVLSAAPLSSGAGHVIVHGDAAQGVGIQFANGAGVTTTTGAIGLYGTGATFGLDVGNGAITTNSGNITLDGTATAANATAGVRVTGTGLATNGGTIVVTGNSAGGVGVQLGDGSNPFAVGSSGGAITIHGVGVDAGVLMQNNQVTSGGGAVAITGSGAALGVSLTNGGVDSAGGNVDVNGDASAAGGVGVNLDATLSTVAGQVNVQGIAASGRGIQLGAASGINTTTGSITLAGVGASSGLSIGGGTIATNSGHVDLRGRSTAPSSDGLAIANGVSISSNGGGIELSGEGTAAGLRLGAGAVVDAGNSLIVIRAANGGSGDALVLDGSLHSSVGVNLRPGGVDANGGVYDRITDQILLGHGDGFAISNDELGRISAPEVVIGSSQHAGAIHVQEAITRNGNLTLQNSGGGGIDLQAGVNVGNYTLALASGGDITQTASAAILAHSLLANASGNVQLGLAQNDVASTTLAGSAGGNFQFQDANDLAIGSVSALGFNASSGQLSSMGSTGVTAGGDALIRNLAGDMTLNAGVTATNIDLVTAGRLQNVSGAALTASGDWHVWASTWTGEARGGLAGDGNLPNLYGCAYLGACDVTVTGGDNHFIYVQQPIATITFDNATREYGLENPLFSYTVTGAILGDTAANVASGSASTSATIASDVGNYAITGNFTSAAGYKFQLMPGTLSITQATLVFTADPFVRYLGGANPDFTGTVAGFRNGDTQQSVFGSGNIWSSPAGPLSPVGFYPIVGGTIAKNYKFVQAPGNAAAFQIIPLPQLSSTPVDFIRETVDTYVYDRNFGAAPVCAVNATLDDQVLASTGDALANEWSKVRSRPNLTNCFDSEKRSSCGDF</sequence>
<dbReference type="InterPro" id="IPR006626">
    <property type="entry name" value="PbH1"/>
</dbReference>
<name>A0ABS7TE10_9GAMM</name>
<dbReference type="Gene3D" id="3.30.160.710">
    <property type="match status" value="1"/>
</dbReference>
<dbReference type="PANTHER" id="PTHR12338">
    <property type="entry name" value="AUTOTRANSPORTER"/>
    <property type="match status" value="1"/>
</dbReference>
<feature type="signal peptide" evidence="4">
    <location>
        <begin position="1"/>
        <end position="34"/>
    </location>
</feature>
<accession>A0ABS7TE10</accession>
<dbReference type="EMBL" id="JAIQDJ010000002">
    <property type="protein sequence ID" value="MBZ4186070.1"/>
    <property type="molecule type" value="Genomic_DNA"/>
</dbReference>
<dbReference type="SUPFAM" id="SSF51126">
    <property type="entry name" value="Pectin lyase-like"/>
    <property type="match status" value="1"/>
</dbReference>
<dbReference type="InterPro" id="IPR008638">
    <property type="entry name" value="FhaB/CdiA-like_TPS"/>
</dbReference>
<organism evidence="6 7">
    <name type="scientific">Thermomonas beijingensis</name>
    <dbReference type="NCBI Taxonomy" id="2872701"/>
    <lineage>
        <taxon>Bacteria</taxon>
        <taxon>Pseudomonadati</taxon>
        <taxon>Pseudomonadota</taxon>
        <taxon>Gammaproteobacteria</taxon>
        <taxon>Lysobacterales</taxon>
        <taxon>Lysobacteraceae</taxon>
        <taxon>Thermomonas</taxon>
    </lineage>
</organism>
<dbReference type="InterPro" id="IPR050909">
    <property type="entry name" value="Bact_Autotransporter_VF"/>
</dbReference>
<comment type="subcellular location">
    <subcellularLocation>
        <location evidence="1">Secreted</location>
    </subcellularLocation>
</comment>
<proteinExistence type="predicted"/>
<dbReference type="Gene3D" id="2.160.20.10">
    <property type="entry name" value="Single-stranded right-handed beta-helix, Pectin lyase-like"/>
    <property type="match status" value="2"/>
</dbReference>
<keyword evidence="2" id="KW-0964">Secreted</keyword>
<dbReference type="InterPro" id="IPR011050">
    <property type="entry name" value="Pectin_lyase_fold/virulence"/>
</dbReference>
<dbReference type="InterPro" id="IPR012334">
    <property type="entry name" value="Pectin_lyas_fold"/>
</dbReference>
<dbReference type="InterPro" id="IPR041286">
    <property type="entry name" value="MBG_2"/>
</dbReference>
<evidence type="ECO:0000256" key="3">
    <source>
        <dbReference type="ARBA" id="ARBA00022729"/>
    </source>
</evidence>
<dbReference type="Pfam" id="PF18676">
    <property type="entry name" value="MBG_2"/>
    <property type="match status" value="2"/>
</dbReference>
<evidence type="ECO:0000256" key="4">
    <source>
        <dbReference type="SAM" id="SignalP"/>
    </source>
</evidence>
<keyword evidence="3 4" id="KW-0732">Signal</keyword>
<feature type="domain" description="Filamentous haemagglutinin FhaB/tRNA nuclease CdiA-like TPS" evidence="5">
    <location>
        <begin position="34"/>
        <end position="151"/>
    </location>
</feature>
<protein>
    <submittedName>
        <fullName evidence="6">Filamentous hemagglutinin N-terminal domain-containing protein</fullName>
    </submittedName>
</protein>
<feature type="chain" id="PRO_5045285972" evidence="4">
    <location>
        <begin position="35"/>
        <end position="1931"/>
    </location>
</feature>
<reference evidence="6" key="1">
    <citation type="submission" date="2021-09" db="EMBL/GenBank/DDBJ databases">
        <authorList>
            <person name="Wu T."/>
            <person name="Guo S.Z."/>
        </authorList>
    </citation>
    <scope>NUCLEOTIDE SEQUENCE</scope>
    <source>
        <strain evidence="6">RSS-23</strain>
    </source>
</reference>